<evidence type="ECO:0000313" key="3">
    <source>
        <dbReference type="EMBL" id="PWA47670.1"/>
    </source>
</evidence>
<keyword evidence="4" id="KW-1185">Reference proteome</keyword>
<comment type="caution">
    <text evidence="3">The sequence shown here is derived from an EMBL/GenBank/DDBJ whole genome shotgun (WGS) entry which is preliminary data.</text>
</comment>
<proteinExistence type="predicted"/>
<feature type="domain" description="TOPLESS zinc finger" evidence="1">
    <location>
        <begin position="106"/>
        <end position="127"/>
    </location>
</feature>
<dbReference type="GO" id="GO:0006355">
    <property type="term" value="P:regulation of DNA-templated transcription"/>
    <property type="evidence" value="ECO:0007669"/>
    <property type="project" value="InterPro"/>
</dbReference>
<dbReference type="STRING" id="35608.A0A2U1LF97"/>
<protein>
    <submittedName>
        <fullName evidence="3">B3 DNA binding domain-containing protein</fullName>
    </submittedName>
</protein>
<dbReference type="Pfam" id="PF21359">
    <property type="entry name" value="zf_topless"/>
    <property type="match status" value="1"/>
</dbReference>
<gene>
    <name evidence="3" type="ORF">CTI12_AA497300</name>
</gene>
<dbReference type="Pfam" id="PF21889">
    <property type="entry name" value="TPR1-like_2nd"/>
    <property type="match status" value="1"/>
</dbReference>
<reference evidence="3 4" key="1">
    <citation type="journal article" date="2018" name="Mol. Plant">
        <title>The genome of Artemisia annua provides insight into the evolution of Asteraceae family and artemisinin biosynthesis.</title>
        <authorList>
            <person name="Shen Q."/>
            <person name="Zhang L."/>
            <person name="Liao Z."/>
            <person name="Wang S."/>
            <person name="Yan T."/>
            <person name="Shi P."/>
            <person name="Liu M."/>
            <person name="Fu X."/>
            <person name="Pan Q."/>
            <person name="Wang Y."/>
            <person name="Lv Z."/>
            <person name="Lu X."/>
            <person name="Zhang F."/>
            <person name="Jiang W."/>
            <person name="Ma Y."/>
            <person name="Chen M."/>
            <person name="Hao X."/>
            <person name="Li L."/>
            <person name="Tang Y."/>
            <person name="Lv G."/>
            <person name="Zhou Y."/>
            <person name="Sun X."/>
            <person name="Brodelius P.E."/>
            <person name="Rose J.K.C."/>
            <person name="Tang K."/>
        </authorList>
    </citation>
    <scope>NUCLEOTIDE SEQUENCE [LARGE SCALE GENOMIC DNA]</scope>
    <source>
        <strain evidence="4">cv. Huhao1</strain>
        <tissue evidence="3">Leaf</tissue>
    </source>
</reference>
<evidence type="ECO:0000259" key="1">
    <source>
        <dbReference type="Pfam" id="PF21359"/>
    </source>
</evidence>
<dbReference type="InterPro" id="IPR054080">
    <property type="entry name" value="TPR1-like_2nd"/>
</dbReference>
<evidence type="ECO:0000313" key="4">
    <source>
        <dbReference type="Proteomes" id="UP000245207"/>
    </source>
</evidence>
<accession>A0A2U1LF97</accession>
<evidence type="ECO:0000259" key="2">
    <source>
        <dbReference type="Pfam" id="PF21889"/>
    </source>
</evidence>
<dbReference type="InterPro" id="IPR027728">
    <property type="entry name" value="Topless_fam"/>
</dbReference>
<dbReference type="PANTHER" id="PTHR44083">
    <property type="entry name" value="TOPLESS-RELATED PROTEIN 1-RELATED"/>
    <property type="match status" value="1"/>
</dbReference>
<name>A0A2U1LF97_ARTAN</name>
<dbReference type="PANTHER" id="PTHR44083:SF45">
    <property type="entry name" value="TOPLESS-RELATED PROTEIN 1"/>
    <property type="match status" value="1"/>
</dbReference>
<dbReference type="AlphaFoldDB" id="A0A2U1LF97"/>
<dbReference type="InterPro" id="IPR048419">
    <property type="entry name" value="Topless_Znf"/>
</dbReference>
<dbReference type="EMBL" id="PKPP01009702">
    <property type="protein sequence ID" value="PWA47670.1"/>
    <property type="molecule type" value="Genomic_DNA"/>
</dbReference>
<organism evidence="3 4">
    <name type="scientific">Artemisia annua</name>
    <name type="common">Sweet wormwood</name>
    <dbReference type="NCBI Taxonomy" id="35608"/>
    <lineage>
        <taxon>Eukaryota</taxon>
        <taxon>Viridiplantae</taxon>
        <taxon>Streptophyta</taxon>
        <taxon>Embryophyta</taxon>
        <taxon>Tracheophyta</taxon>
        <taxon>Spermatophyta</taxon>
        <taxon>Magnoliopsida</taxon>
        <taxon>eudicotyledons</taxon>
        <taxon>Gunneridae</taxon>
        <taxon>Pentapetalae</taxon>
        <taxon>asterids</taxon>
        <taxon>campanulids</taxon>
        <taxon>Asterales</taxon>
        <taxon>Asteraceae</taxon>
        <taxon>Asteroideae</taxon>
        <taxon>Anthemideae</taxon>
        <taxon>Artemisiinae</taxon>
        <taxon>Artemisia</taxon>
    </lineage>
</organism>
<sequence length="356" mass="40559">MKNITSFILHQMGNWMTMKANTHLKLLGNERAKALDIFNEELKVFKPSDGELFSEMTNLLMIENIRHLCVLIALSEKSVFRENALLSTYIDDVTARGVAFISQPEHQLCQNPNSNPDITSILMDHSCGPQNAAQGQVHVANEFSSIRRSGANNVNEVDGSVSLMNVEAQAEQMALVASTSGSKRREHTESLSLTMVPKKPRTPRIRDSRVLEYSRPLNPAFKDVKTFIDFKIIYGGLCIDNELSEDLRSSYYRLCFQKKQCLHDGALTCMIGETFSIAAKIKNTKLTTAKEELETWDSILKAFELLVMKVRFLRDRKHLLATFLFESEAEPDWNVLKARYQKWKKNNFTLKFIIKG</sequence>
<dbReference type="Proteomes" id="UP000245207">
    <property type="component" value="Unassembled WGS sequence"/>
</dbReference>
<feature type="domain" description="TPR1-like CTLH-containing" evidence="2">
    <location>
        <begin position="29"/>
        <end position="83"/>
    </location>
</feature>